<accession>A0ABT0V0S9</accession>
<dbReference type="Proteomes" id="UP001431429">
    <property type="component" value="Unassembled WGS sequence"/>
</dbReference>
<dbReference type="PANTHER" id="PTHR13696">
    <property type="entry name" value="P-LOOP CONTAINING NUCLEOSIDE TRIPHOSPHATE HYDROLASE"/>
    <property type="match status" value="1"/>
</dbReference>
<gene>
    <name evidence="2" type="ORF">NBG84_39755</name>
</gene>
<dbReference type="InterPro" id="IPR025669">
    <property type="entry name" value="AAA_dom"/>
</dbReference>
<evidence type="ECO:0000313" key="2">
    <source>
        <dbReference type="EMBL" id="MCM2394336.1"/>
    </source>
</evidence>
<feature type="domain" description="AAA" evidence="1">
    <location>
        <begin position="54"/>
        <end position="231"/>
    </location>
</feature>
<dbReference type="InterPro" id="IPR050678">
    <property type="entry name" value="DNA_Partitioning_ATPase"/>
</dbReference>
<dbReference type="InterPro" id="IPR027417">
    <property type="entry name" value="P-loop_NTPase"/>
</dbReference>
<dbReference type="Gene3D" id="3.40.50.300">
    <property type="entry name" value="P-loop containing nucleotide triphosphate hydrolases"/>
    <property type="match status" value="1"/>
</dbReference>
<protein>
    <submittedName>
        <fullName evidence="2">ParA family protein</fullName>
    </submittedName>
</protein>
<dbReference type="PANTHER" id="PTHR13696:SF52">
    <property type="entry name" value="PARA FAMILY PROTEIN CT_582"/>
    <property type="match status" value="1"/>
</dbReference>
<proteinExistence type="predicted"/>
<reference evidence="2" key="1">
    <citation type="submission" date="2022-06" db="EMBL/GenBank/DDBJ databases">
        <title>Genome public.</title>
        <authorList>
            <person name="Sun Q."/>
        </authorList>
    </citation>
    <scope>NUCLEOTIDE SEQUENCE</scope>
    <source>
        <strain evidence="2">CWNU-1</strain>
    </source>
</reference>
<evidence type="ECO:0000259" key="1">
    <source>
        <dbReference type="Pfam" id="PF13614"/>
    </source>
</evidence>
<keyword evidence="3" id="KW-1185">Reference proteome</keyword>
<dbReference type="Pfam" id="PF13614">
    <property type="entry name" value="AAA_31"/>
    <property type="match status" value="1"/>
</dbReference>
<dbReference type="SUPFAM" id="SSF52540">
    <property type="entry name" value="P-loop containing nucleoside triphosphate hydrolases"/>
    <property type="match status" value="1"/>
</dbReference>
<dbReference type="RefSeq" id="WP_250924617.1">
    <property type="nucleotide sequence ID" value="NZ_JAMQAW010000111.1"/>
</dbReference>
<organism evidence="2 3">
    <name type="scientific">Streptomyces albipurpureus</name>
    <dbReference type="NCBI Taxonomy" id="2897419"/>
    <lineage>
        <taxon>Bacteria</taxon>
        <taxon>Bacillati</taxon>
        <taxon>Actinomycetota</taxon>
        <taxon>Actinomycetes</taxon>
        <taxon>Kitasatosporales</taxon>
        <taxon>Streptomycetaceae</taxon>
        <taxon>Streptomyces</taxon>
    </lineage>
</organism>
<evidence type="ECO:0000313" key="3">
    <source>
        <dbReference type="Proteomes" id="UP001431429"/>
    </source>
</evidence>
<dbReference type="CDD" id="cd02042">
    <property type="entry name" value="ParAB_family"/>
    <property type="match status" value="1"/>
</dbReference>
<sequence length="312" mass="33502">MRETQAQTVQVSPLSDDLAFLDIVTAWDLETPYHDWRVSIVVPDTFRPNPRMPRVITVANQKGGAGKTLTAFELAMGLVARGLRVRLIDADPQSAALTAWLIACFPEGKRWTLTDVLMERCSLADATYPTPYIGLHMVVSAPDLGEVENSHKKPPGVESLIQHHLSSEKDFDVTVIDSGPSLGLPTVASLVAAHDVIIPVQAASGLDVKGAASLMQTVKQVKTRLNPELRIAATILTDFDKSSLARTIGAKMTKAFPGALVVPARRSVRVGEAQLAMKPLRLFAPGTSTTLDYDLAAALLIGATVPAQRAAR</sequence>
<dbReference type="EMBL" id="JAMQAW010000111">
    <property type="protein sequence ID" value="MCM2394336.1"/>
    <property type="molecule type" value="Genomic_DNA"/>
</dbReference>
<name>A0ABT0V0S9_9ACTN</name>
<comment type="caution">
    <text evidence="2">The sequence shown here is derived from an EMBL/GenBank/DDBJ whole genome shotgun (WGS) entry which is preliminary data.</text>
</comment>